<reference evidence="3 4" key="1">
    <citation type="journal article" date="2016" name="Nat. Commun.">
        <title>Thousands of microbial genomes shed light on interconnected biogeochemical processes in an aquifer system.</title>
        <authorList>
            <person name="Anantharaman K."/>
            <person name="Brown C.T."/>
            <person name="Hug L.A."/>
            <person name="Sharon I."/>
            <person name="Castelle C.J."/>
            <person name="Probst A.J."/>
            <person name="Thomas B.C."/>
            <person name="Singh A."/>
            <person name="Wilkins M.J."/>
            <person name="Karaoz U."/>
            <person name="Brodie E.L."/>
            <person name="Williams K.H."/>
            <person name="Hubbard S.S."/>
            <person name="Banfield J.F."/>
        </authorList>
    </citation>
    <scope>NUCLEOTIDE SEQUENCE [LARGE SCALE GENOMIC DNA]</scope>
</reference>
<dbReference type="InterPro" id="IPR034904">
    <property type="entry name" value="FSCA_dom_sf"/>
</dbReference>
<feature type="domain" description="NIF system FeS cluster assembly NifU C-terminal" evidence="2">
    <location>
        <begin position="8"/>
        <end position="75"/>
    </location>
</feature>
<comment type="caution">
    <text evidence="3">The sequence shown here is derived from an EMBL/GenBank/DDBJ whole genome shotgun (WGS) entry which is preliminary data.</text>
</comment>
<dbReference type="GO" id="GO:0016226">
    <property type="term" value="P:iron-sulfur cluster assembly"/>
    <property type="evidence" value="ECO:0007669"/>
    <property type="project" value="InterPro"/>
</dbReference>
<dbReference type="AlphaFoldDB" id="A0A1F7VA63"/>
<accession>A0A1F7VA63</accession>
<evidence type="ECO:0000313" key="4">
    <source>
        <dbReference type="Proteomes" id="UP000178723"/>
    </source>
</evidence>
<evidence type="ECO:0000256" key="1">
    <source>
        <dbReference type="ARBA" id="ARBA00006420"/>
    </source>
</evidence>
<gene>
    <name evidence="3" type="ORF">A3I40_01035</name>
</gene>
<dbReference type="SUPFAM" id="SSF117916">
    <property type="entry name" value="Fe-S cluster assembly (FSCA) domain-like"/>
    <property type="match status" value="1"/>
</dbReference>
<dbReference type="STRING" id="1802407.A3I40_01035"/>
<evidence type="ECO:0000259" key="2">
    <source>
        <dbReference type="Pfam" id="PF01106"/>
    </source>
</evidence>
<dbReference type="PANTHER" id="PTHR11178:SF25">
    <property type="entry name" value="NIFU-LIKE PROTEIN 3, CHLOROPLASTIC"/>
    <property type="match status" value="1"/>
</dbReference>
<name>A0A1F7VA63_9BACT</name>
<dbReference type="EMBL" id="MGEP01000042">
    <property type="protein sequence ID" value="OGL86854.1"/>
    <property type="molecule type" value="Genomic_DNA"/>
</dbReference>
<sequence length="78" mass="8722">MEKITAKIQALMSEMRPAFHRDRGDIEFVSFDAKTGVVEVRLKGMCRGCGFSELTLKMGVEQVLKERLPAVKQVIAVP</sequence>
<dbReference type="GO" id="GO:0005506">
    <property type="term" value="F:iron ion binding"/>
    <property type="evidence" value="ECO:0007669"/>
    <property type="project" value="InterPro"/>
</dbReference>
<dbReference type="PANTHER" id="PTHR11178">
    <property type="entry name" value="IRON-SULFUR CLUSTER SCAFFOLD PROTEIN NFU-RELATED"/>
    <property type="match status" value="1"/>
</dbReference>
<dbReference type="InterPro" id="IPR001075">
    <property type="entry name" value="NIF_FeS_clus_asmbl_NifU_C"/>
</dbReference>
<evidence type="ECO:0000313" key="3">
    <source>
        <dbReference type="EMBL" id="OGL86854.1"/>
    </source>
</evidence>
<proteinExistence type="inferred from homology"/>
<comment type="similarity">
    <text evidence="1">Belongs to the NifU family.</text>
</comment>
<dbReference type="Gene3D" id="3.30.300.130">
    <property type="entry name" value="Fe-S cluster assembly (FSCA)"/>
    <property type="match status" value="1"/>
</dbReference>
<dbReference type="GO" id="GO:0051536">
    <property type="term" value="F:iron-sulfur cluster binding"/>
    <property type="evidence" value="ECO:0007669"/>
    <property type="project" value="InterPro"/>
</dbReference>
<protein>
    <recommendedName>
        <fullName evidence="2">NIF system FeS cluster assembly NifU C-terminal domain-containing protein</fullName>
    </recommendedName>
</protein>
<dbReference type="Pfam" id="PF01106">
    <property type="entry name" value="NifU"/>
    <property type="match status" value="1"/>
</dbReference>
<dbReference type="Proteomes" id="UP000178723">
    <property type="component" value="Unassembled WGS sequence"/>
</dbReference>
<organism evidence="3 4">
    <name type="scientific">Candidatus Uhrbacteria bacterium RIFCSPLOWO2_02_FULL_48_12</name>
    <dbReference type="NCBI Taxonomy" id="1802407"/>
    <lineage>
        <taxon>Bacteria</taxon>
        <taxon>Candidatus Uhriibacteriota</taxon>
    </lineage>
</organism>